<keyword evidence="7 8" id="KW-0472">Membrane</keyword>
<dbReference type="PANTHER" id="PTHR21716:SF53">
    <property type="entry name" value="PERMEASE PERM-RELATED"/>
    <property type="match status" value="1"/>
</dbReference>
<evidence type="ECO:0000256" key="5">
    <source>
        <dbReference type="ARBA" id="ARBA00022692"/>
    </source>
</evidence>
<evidence type="ECO:0000256" key="3">
    <source>
        <dbReference type="ARBA" id="ARBA00022448"/>
    </source>
</evidence>
<keyword evidence="4" id="KW-1003">Cell membrane</keyword>
<feature type="transmembrane region" description="Helical" evidence="8">
    <location>
        <begin position="261"/>
        <end position="285"/>
    </location>
</feature>
<feature type="transmembrane region" description="Helical" evidence="8">
    <location>
        <begin position="7"/>
        <end position="25"/>
    </location>
</feature>
<organism evidence="9 10">
    <name type="scientific">Autumnicola musiva</name>
    <dbReference type="NCBI Taxonomy" id="3075589"/>
    <lineage>
        <taxon>Bacteria</taxon>
        <taxon>Pseudomonadati</taxon>
        <taxon>Bacteroidota</taxon>
        <taxon>Flavobacteriia</taxon>
        <taxon>Flavobacteriales</taxon>
        <taxon>Flavobacteriaceae</taxon>
        <taxon>Autumnicola</taxon>
    </lineage>
</organism>
<dbReference type="Proteomes" id="UP001262582">
    <property type="component" value="Unassembled WGS sequence"/>
</dbReference>
<comment type="caution">
    <text evidence="9">The sequence shown here is derived from an EMBL/GenBank/DDBJ whole genome shotgun (WGS) entry which is preliminary data.</text>
</comment>
<protein>
    <submittedName>
        <fullName evidence="9">AI-2E family transporter</fullName>
    </submittedName>
</protein>
<gene>
    <name evidence="9" type="ORF">RM539_05640</name>
</gene>
<accession>A0ABU3D3F7</accession>
<feature type="transmembrane region" description="Helical" evidence="8">
    <location>
        <begin position="234"/>
        <end position="254"/>
    </location>
</feature>
<keyword evidence="10" id="KW-1185">Reference proteome</keyword>
<keyword evidence="6 8" id="KW-1133">Transmembrane helix</keyword>
<evidence type="ECO:0000256" key="7">
    <source>
        <dbReference type="ARBA" id="ARBA00023136"/>
    </source>
</evidence>
<evidence type="ECO:0000313" key="9">
    <source>
        <dbReference type="EMBL" id="MDT0676062.1"/>
    </source>
</evidence>
<keyword evidence="5 8" id="KW-0812">Transmembrane</keyword>
<keyword evidence="3" id="KW-0813">Transport</keyword>
<reference evidence="9 10" key="1">
    <citation type="submission" date="2023-09" db="EMBL/GenBank/DDBJ databases">
        <authorList>
            <person name="Rey-Velasco X."/>
        </authorList>
    </citation>
    <scope>NUCLEOTIDE SEQUENCE [LARGE SCALE GENOMIC DNA]</scope>
    <source>
        <strain evidence="9 10">F117</strain>
    </source>
</reference>
<dbReference type="RefSeq" id="WP_311502455.1">
    <property type="nucleotide sequence ID" value="NZ_JAVRHK010000003.1"/>
</dbReference>
<evidence type="ECO:0000256" key="8">
    <source>
        <dbReference type="SAM" id="Phobius"/>
    </source>
</evidence>
<proteinExistence type="inferred from homology"/>
<feature type="transmembrane region" description="Helical" evidence="8">
    <location>
        <begin position="31"/>
        <end position="51"/>
    </location>
</feature>
<dbReference type="EMBL" id="JAVRHK010000003">
    <property type="protein sequence ID" value="MDT0676062.1"/>
    <property type="molecule type" value="Genomic_DNA"/>
</dbReference>
<evidence type="ECO:0000256" key="2">
    <source>
        <dbReference type="ARBA" id="ARBA00009773"/>
    </source>
</evidence>
<sequence length="358" mass="39200">MAKAKNLLLYITLVILGTYFLFLGLTKAQGFLGPFFTAIILSLLVLPLSGWMEHKISRSGASLINAILLFLISLVFLGLVSYQLESFVEKWPKIKETMKPKIEQVKQFTVDNTPLNEEDLQLSDSKKASGLPSSAGSSGQAPQEKAASLLSTISGAIGNFLLTFIYVFFLLNYRRKFKNFLLHIFPDNKRQKVKSVITESAKVAPKYLVGRLLLIAFLAVLYAIGLGISGVDNFILVSIIASILSLIPYLGNIIGLAMAMAFGYLTSGETGVLIGVIITFSIAQFLESYVLEPYVVGDRVNLHPFIVIIAVVIGNLVWGVIGMILAIPLVGILSVIMLHIEALKPYGILLSKKEFPEE</sequence>
<evidence type="ECO:0000313" key="10">
    <source>
        <dbReference type="Proteomes" id="UP001262582"/>
    </source>
</evidence>
<feature type="transmembrane region" description="Helical" evidence="8">
    <location>
        <begin position="305"/>
        <end position="338"/>
    </location>
</feature>
<dbReference type="InterPro" id="IPR002549">
    <property type="entry name" value="AI-2E-like"/>
</dbReference>
<name>A0ABU3D3F7_9FLAO</name>
<feature type="transmembrane region" description="Helical" evidence="8">
    <location>
        <begin position="208"/>
        <end position="228"/>
    </location>
</feature>
<evidence type="ECO:0000256" key="1">
    <source>
        <dbReference type="ARBA" id="ARBA00004651"/>
    </source>
</evidence>
<feature type="transmembrane region" description="Helical" evidence="8">
    <location>
        <begin position="63"/>
        <end position="84"/>
    </location>
</feature>
<evidence type="ECO:0000256" key="6">
    <source>
        <dbReference type="ARBA" id="ARBA00022989"/>
    </source>
</evidence>
<feature type="transmembrane region" description="Helical" evidence="8">
    <location>
        <begin position="146"/>
        <end position="171"/>
    </location>
</feature>
<dbReference type="PANTHER" id="PTHR21716">
    <property type="entry name" value="TRANSMEMBRANE PROTEIN"/>
    <property type="match status" value="1"/>
</dbReference>
<comment type="similarity">
    <text evidence="2">Belongs to the autoinducer-2 exporter (AI-2E) (TC 2.A.86) family.</text>
</comment>
<evidence type="ECO:0000256" key="4">
    <source>
        <dbReference type="ARBA" id="ARBA00022475"/>
    </source>
</evidence>
<comment type="subcellular location">
    <subcellularLocation>
        <location evidence="1">Cell membrane</location>
        <topology evidence="1">Multi-pass membrane protein</topology>
    </subcellularLocation>
</comment>
<dbReference type="Pfam" id="PF01594">
    <property type="entry name" value="AI-2E_transport"/>
    <property type="match status" value="1"/>
</dbReference>